<organism evidence="10 11">
    <name type="scientific">Thalassiosira oceanica</name>
    <name type="common">Marine diatom</name>
    <dbReference type="NCBI Taxonomy" id="159749"/>
    <lineage>
        <taxon>Eukaryota</taxon>
        <taxon>Sar</taxon>
        <taxon>Stramenopiles</taxon>
        <taxon>Ochrophyta</taxon>
        <taxon>Bacillariophyta</taxon>
        <taxon>Coscinodiscophyceae</taxon>
        <taxon>Thalassiosirophycidae</taxon>
        <taxon>Thalassiosirales</taxon>
        <taxon>Thalassiosiraceae</taxon>
        <taxon>Thalassiosira</taxon>
    </lineage>
</organism>
<comment type="caution">
    <text evidence="10">The sequence shown here is derived from an EMBL/GenBank/DDBJ whole genome shotgun (WGS) entry which is preliminary data.</text>
</comment>
<dbReference type="PANTHER" id="PTHR45713">
    <property type="entry name" value="FTP DOMAIN-CONTAINING PROTEIN"/>
    <property type="match status" value="1"/>
</dbReference>
<dbReference type="PANTHER" id="PTHR45713:SF6">
    <property type="entry name" value="F5_8 TYPE C DOMAIN-CONTAINING PROTEIN"/>
    <property type="match status" value="1"/>
</dbReference>
<sequence>LCDLVIQPTVTGPMIEIEGTASQSSTVSDAEASRAIDGNLDQTWIGKSVTHTSQGDDDDLDPWWQLELTDETSVEHVRIFNRNDCCGSRLNNAILELYDASGEVVFTRNLGQAENIKEVFLGGAYTIQMIRIKLYGYKPRDRQPDYARVLTYISVGDEPRLTCETTAAPTASLEPSLSPTVTYSPTIFRAVPNDVVLLRDNTPCIFQVNPANHPDRYKCTLERTASNSEPGGSNNTPVLIAGFNDCVIEIQPMTWSWAGTMFIFESDASLEDVNACFITGQLLKEMRPVTPSPKPTLPQLSDKPTDLPTESPSTAEPTLFPLTLSPTSNPTGTPTLEVCSPIPNDVVLKRDSNPCVFQHNPSNHVDRYKCTLEQTVSNGEPGGSDNAPVAISGFEGCVLVVKPMTWSWAGTMFIFESDDSIETINGCFAAGELLSWADTGSGYIGAVTLVSQERRLACLVDDIQYSLGQRERYPSCDAIALLCIGTHKSSDDTDIHTSGDRRPDAFASFLLHRNMAGSKAVRWAGRAGLKGIIGRRPQHRNLIDKSYRPSNATGKQEFRRTSLASWLITREPQPLSQFAFGLTKKMFSSAARTNLSSQQVTTDYELIGEGKYRTAYSGTYIGGNRNQQAAVCKCFKDHFREIENEYFASDFMIADKAIQMPRNGIESVRKMQRY</sequence>
<dbReference type="GO" id="GO:0010185">
    <property type="term" value="P:regulation of cellular defense response"/>
    <property type="evidence" value="ECO:0007669"/>
    <property type="project" value="UniProtKB-ARBA"/>
</dbReference>
<comment type="similarity">
    <text evidence="2">Belongs to the fucolectin family.</text>
</comment>
<dbReference type="GO" id="GO:0046872">
    <property type="term" value="F:metal ion binding"/>
    <property type="evidence" value="ECO:0007669"/>
    <property type="project" value="UniProtKB-KW"/>
</dbReference>
<accession>K0T593</accession>
<dbReference type="InterPro" id="IPR006585">
    <property type="entry name" value="FTP1"/>
</dbReference>
<keyword evidence="11" id="KW-1185">Reference proteome</keyword>
<evidence type="ECO:0000256" key="8">
    <source>
        <dbReference type="SAM" id="MobiDB-lite"/>
    </source>
</evidence>
<evidence type="ECO:0000259" key="9">
    <source>
        <dbReference type="SMART" id="SM00607"/>
    </source>
</evidence>
<name>K0T593_THAOC</name>
<dbReference type="InterPro" id="IPR051941">
    <property type="entry name" value="BG_Antigen-Binding_Lectin"/>
</dbReference>
<dbReference type="GO" id="GO:0001868">
    <property type="term" value="P:regulation of complement activation, lectin pathway"/>
    <property type="evidence" value="ECO:0007669"/>
    <property type="project" value="UniProtKB-ARBA"/>
</dbReference>
<dbReference type="Proteomes" id="UP000266841">
    <property type="component" value="Unassembled WGS sequence"/>
</dbReference>
<reference evidence="10 11" key="1">
    <citation type="journal article" date="2012" name="Genome Biol.">
        <title>Genome and low-iron response of an oceanic diatom adapted to chronic iron limitation.</title>
        <authorList>
            <person name="Lommer M."/>
            <person name="Specht M."/>
            <person name="Roy A.S."/>
            <person name="Kraemer L."/>
            <person name="Andreson R."/>
            <person name="Gutowska M.A."/>
            <person name="Wolf J."/>
            <person name="Bergner S.V."/>
            <person name="Schilhabel M.B."/>
            <person name="Klostermeier U.C."/>
            <person name="Beiko R.G."/>
            <person name="Rosenstiel P."/>
            <person name="Hippler M."/>
            <person name="Laroche J."/>
        </authorList>
    </citation>
    <scope>NUCLEOTIDE SEQUENCE [LARGE SCALE GENOMIC DNA]</scope>
    <source>
        <strain evidence="10 11">CCMP1005</strain>
    </source>
</reference>
<dbReference type="OrthoDB" id="547680at2759"/>
<feature type="domain" description="Fucolectin tachylectin-4 pentraxin-1" evidence="9">
    <location>
        <begin position="17"/>
        <end position="141"/>
    </location>
</feature>
<dbReference type="GO" id="GO:0042806">
    <property type="term" value="F:fucose binding"/>
    <property type="evidence" value="ECO:0007669"/>
    <property type="project" value="UniProtKB-ARBA"/>
</dbReference>
<gene>
    <name evidence="10" type="ORF">THAOC_13554</name>
</gene>
<keyword evidence="7" id="KW-1015">Disulfide bond</keyword>
<feature type="region of interest" description="Disordered" evidence="8">
    <location>
        <begin position="287"/>
        <end position="322"/>
    </location>
</feature>
<dbReference type="EMBL" id="AGNL01015673">
    <property type="protein sequence ID" value="EJK65567.1"/>
    <property type="molecule type" value="Genomic_DNA"/>
</dbReference>
<evidence type="ECO:0000256" key="7">
    <source>
        <dbReference type="ARBA" id="ARBA00023157"/>
    </source>
</evidence>
<dbReference type="InterPro" id="IPR008979">
    <property type="entry name" value="Galactose-bd-like_sf"/>
</dbReference>
<keyword evidence="6" id="KW-0106">Calcium</keyword>
<evidence type="ECO:0000313" key="11">
    <source>
        <dbReference type="Proteomes" id="UP000266841"/>
    </source>
</evidence>
<comment type="subunit">
    <text evidence="3">Homotrimer.</text>
</comment>
<dbReference type="Gene3D" id="2.60.120.260">
    <property type="entry name" value="Galactose-binding domain-like"/>
    <property type="match status" value="1"/>
</dbReference>
<evidence type="ECO:0000256" key="1">
    <source>
        <dbReference type="ARBA" id="ARBA00002219"/>
    </source>
</evidence>
<evidence type="ECO:0000256" key="5">
    <source>
        <dbReference type="ARBA" id="ARBA00022734"/>
    </source>
</evidence>
<dbReference type="SUPFAM" id="SSF49785">
    <property type="entry name" value="Galactose-binding domain-like"/>
    <property type="match status" value="1"/>
</dbReference>
<feature type="non-terminal residue" evidence="10">
    <location>
        <position position="1"/>
    </location>
</feature>
<dbReference type="SMART" id="SM00607">
    <property type="entry name" value="FTP"/>
    <property type="match status" value="1"/>
</dbReference>
<dbReference type="AlphaFoldDB" id="K0T593"/>
<evidence type="ECO:0000256" key="2">
    <source>
        <dbReference type="ARBA" id="ARBA00010147"/>
    </source>
</evidence>
<evidence type="ECO:0000256" key="4">
    <source>
        <dbReference type="ARBA" id="ARBA00022723"/>
    </source>
</evidence>
<comment type="function">
    <text evidence="1">Acts as a defensive agent. Recognizes blood group fucosylated oligosaccharides including A, B, H and Lewis B-type antigens. Does not recognize Lewis A antigen and has low affinity for monovalent haptens.</text>
</comment>
<dbReference type="Pfam" id="PF22633">
    <property type="entry name" value="F5_F8_type_C_2"/>
    <property type="match status" value="1"/>
</dbReference>
<evidence type="ECO:0000313" key="10">
    <source>
        <dbReference type="EMBL" id="EJK65567.1"/>
    </source>
</evidence>
<keyword evidence="4" id="KW-0479">Metal-binding</keyword>
<protein>
    <recommendedName>
        <fullName evidence="9">Fucolectin tachylectin-4 pentraxin-1 domain-containing protein</fullName>
    </recommendedName>
</protein>
<evidence type="ECO:0000256" key="3">
    <source>
        <dbReference type="ARBA" id="ARBA00011233"/>
    </source>
</evidence>
<proteinExistence type="inferred from homology"/>
<evidence type="ECO:0000256" key="6">
    <source>
        <dbReference type="ARBA" id="ARBA00022837"/>
    </source>
</evidence>
<keyword evidence="5" id="KW-0430">Lectin</keyword>